<organism evidence="2 3">
    <name type="scientific">Lactobacillus phage LfeInf</name>
    <dbReference type="NCBI Taxonomy" id="1567484"/>
    <lineage>
        <taxon>Viruses</taxon>
        <taxon>Duplodnaviria</taxon>
        <taxon>Heunggongvirae</taxon>
        <taxon>Uroviricota</taxon>
        <taxon>Caudoviricetes</taxon>
        <taxon>Herelleviridae</taxon>
        <taxon>Hopescreekvirus</taxon>
        <taxon>Hopescreekvirus LfeInf</taxon>
    </lineage>
</organism>
<name>A0A0A7NQT0_9CAUD</name>
<dbReference type="KEGG" id="vg:26793845"/>
<reference evidence="3" key="1">
    <citation type="submission" date="2014-10" db="EMBL/GenBank/DDBJ databases">
        <title>Characterization of Lactobacillus fermentum phage vB_S_LfeInf.</title>
        <authorList>
            <person name="Liu M."/>
            <person name="Gill J.J."/>
            <person name="Berry J."/>
            <person name="Young R.III."/>
            <person name="Summer E.J."/>
        </authorList>
    </citation>
    <scope>NUCLEOTIDE SEQUENCE [LARGE SCALE GENOMIC DNA]</scope>
</reference>
<reference evidence="2 3" key="2">
    <citation type="journal article" date="2015" name="Biotechnol. Biofuels">
        <title>Bacteriophage application restores ethanol fermentation characteristics disrupted by Lactobacillus fermentum.</title>
        <authorList>
            <person name="Liu M."/>
            <person name="Bischoff K.M."/>
            <person name="Gill J.J."/>
            <person name="Mire-Criscione M.D."/>
            <person name="Berry J.D."/>
            <person name="Young R."/>
            <person name="Summer E.J."/>
        </authorList>
    </citation>
    <scope>NUCLEOTIDE SEQUENCE [LARGE SCALE GENOMIC DNA]</scope>
</reference>
<accession>A0A0A7NQT0</accession>
<proteinExistence type="predicted"/>
<dbReference type="GeneID" id="26793845"/>
<dbReference type="Gene3D" id="3.40.50.300">
    <property type="entry name" value="P-loop containing nucleotide triphosphate hydrolases"/>
    <property type="match status" value="1"/>
</dbReference>
<feature type="domain" description="Phage terminase large subunit GpA ATPase" evidence="1">
    <location>
        <begin position="79"/>
        <end position="285"/>
    </location>
</feature>
<dbReference type="Pfam" id="PF05876">
    <property type="entry name" value="GpA_ATPase"/>
    <property type="match status" value="1"/>
</dbReference>
<sequence length="613" mass="71196">MLLLNGTQLVKATRKMFKLSPDDRVTMDQLNYVLMMSKPSNYIVANHTIRGNPITFNIPDHNINRALAHRPWQVDILNDTYLDLIIIKSRQLGLSELGIEQLIWWLDTHSFDRVNALYTFPTNRQLEDFVAQRLQPEFNHGYYRSLIYDPKSMTLKKMKIRDSNLVFRSSSSGATMEGMDLDFVSLDEYDRLNPLAEQSALQGMTSSKYKMLRRWSTPTVPSYGIHKLFEQSDQRRWYHKCSHCGYEQVLDYEKNIQQINPDGVDDIGLTVQPGTFQFVCAKCGRPLDRWYSGYWVTERPLAGRTHGYSISQMDAVWVSADQLKQDELRAPSKQFFYNYSLGMPYEDKSVAFHDYDVYSNEIDYEKPEQRTDEYRFVATGIDWGEHNHTVVTIGMTTTGQIRLMDITFIPRSTGTEHIEQDLNQVVRKINQYNPDIICPDLGFSGSYDQKLLAYYGPERVYSVKVRSAKTNGDYNSHFSDADNTVTIDKYTQNMMMIANIKRGDIKFWRGSRVDPIIQTFIKHVQNVVFRTDEKEDPATHTIVYDKVILRKGPDHSEQTLIYAFVGLDKLMKEYALAHRNAIEMQFLSPELFNGEQTDLQREYGVTDVKEFGE</sequence>
<gene>
    <name evidence="2" type="ORF">LfeInf_057</name>
</gene>
<evidence type="ECO:0000313" key="3">
    <source>
        <dbReference type="Proteomes" id="UP000030922"/>
    </source>
</evidence>
<dbReference type="OrthoDB" id="1420at10239"/>
<dbReference type="RefSeq" id="YP_009222295.1">
    <property type="nucleotide sequence ID" value="NC_029058.1"/>
</dbReference>
<dbReference type="GO" id="GO:0016887">
    <property type="term" value="F:ATP hydrolysis activity"/>
    <property type="evidence" value="ECO:0007669"/>
    <property type="project" value="InterPro"/>
</dbReference>
<dbReference type="Proteomes" id="UP000030922">
    <property type="component" value="Segment"/>
</dbReference>
<evidence type="ECO:0000313" key="2">
    <source>
        <dbReference type="EMBL" id="AIZ94683.1"/>
    </source>
</evidence>
<dbReference type="EMBL" id="KP054477">
    <property type="protein sequence ID" value="AIZ94683.1"/>
    <property type="molecule type" value="Genomic_DNA"/>
</dbReference>
<dbReference type="InterPro" id="IPR027417">
    <property type="entry name" value="P-loop_NTPase"/>
</dbReference>
<protein>
    <submittedName>
        <fullName evidence="2">Terminase</fullName>
    </submittedName>
</protein>
<dbReference type="InterPro" id="IPR046453">
    <property type="entry name" value="GpA_ATPase"/>
</dbReference>
<keyword evidence="3" id="KW-1185">Reference proteome</keyword>
<evidence type="ECO:0000259" key="1">
    <source>
        <dbReference type="Pfam" id="PF05876"/>
    </source>
</evidence>